<dbReference type="GO" id="GO:0005886">
    <property type="term" value="C:plasma membrane"/>
    <property type="evidence" value="ECO:0007669"/>
    <property type="project" value="UniProtKB-SubCell"/>
</dbReference>
<keyword evidence="6 8" id="KW-1133">Transmembrane helix</keyword>
<evidence type="ECO:0000256" key="4">
    <source>
        <dbReference type="ARBA" id="ARBA00022475"/>
    </source>
</evidence>
<dbReference type="EMBL" id="MLCF01000071">
    <property type="protein sequence ID" value="OIV36856.1"/>
    <property type="molecule type" value="Genomic_DNA"/>
</dbReference>
<organism evidence="10 11">
    <name type="scientific">Mangrovactinospora gilvigrisea</name>
    <dbReference type="NCBI Taxonomy" id="1428644"/>
    <lineage>
        <taxon>Bacteria</taxon>
        <taxon>Bacillati</taxon>
        <taxon>Actinomycetota</taxon>
        <taxon>Actinomycetes</taxon>
        <taxon>Kitasatosporales</taxon>
        <taxon>Streptomycetaceae</taxon>
        <taxon>Mangrovactinospora</taxon>
    </lineage>
</organism>
<keyword evidence="4" id="KW-1003">Cell membrane</keyword>
<comment type="similarity">
    <text evidence="2">Belongs to the ABC-2 integral membrane protein family.</text>
</comment>
<proteinExistence type="inferred from homology"/>
<feature type="domain" description="ABC-2 type transporter transmembrane" evidence="9">
    <location>
        <begin position="45"/>
        <end position="225"/>
    </location>
</feature>
<dbReference type="Proteomes" id="UP000243342">
    <property type="component" value="Unassembled WGS sequence"/>
</dbReference>
<evidence type="ECO:0000256" key="8">
    <source>
        <dbReference type="SAM" id="Phobius"/>
    </source>
</evidence>
<dbReference type="OrthoDB" id="4186295at2"/>
<evidence type="ECO:0000256" key="2">
    <source>
        <dbReference type="ARBA" id="ARBA00007783"/>
    </source>
</evidence>
<dbReference type="GO" id="GO:0140359">
    <property type="term" value="F:ABC-type transporter activity"/>
    <property type="evidence" value="ECO:0007669"/>
    <property type="project" value="InterPro"/>
</dbReference>
<evidence type="ECO:0000256" key="6">
    <source>
        <dbReference type="ARBA" id="ARBA00022989"/>
    </source>
</evidence>
<dbReference type="STRING" id="1428644.BIV57_13905"/>
<evidence type="ECO:0000256" key="3">
    <source>
        <dbReference type="ARBA" id="ARBA00022448"/>
    </source>
</evidence>
<dbReference type="InterPro" id="IPR013525">
    <property type="entry name" value="ABC2_TM"/>
</dbReference>
<accession>A0A1J7C5N6</accession>
<evidence type="ECO:0000259" key="9">
    <source>
        <dbReference type="Pfam" id="PF01061"/>
    </source>
</evidence>
<keyword evidence="3" id="KW-0813">Transport</keyword>
<feature type="transmembrane region" description="Helical" evidence="8">
    <location>
        <begin position="135"/>
        <end position="157"/>
    </location>
</feature>
<gene>
    <name evidence="10" type="ORF">BIV57_13905</name>
</gene>
<name>A0A1J7C5N6_9ACTN</name>
<feature type="transmembrane region" description="Helical" evidence="8">
    <location>
        <begin position="95"/>
        <end position="114"/>
    </location>
</feature>
<sequence>MTVSSEAAVPGSAGGARQQHVFEAQRAGMPNPRVYLEELWRRRQFVVEMARSTLKAQNYTTLFGQLWLVLNPLLTGFVYYLLVDILSGGKHAATYFPQLLAGLFLFNFLAGCMSQGAGSVIGSSRLIMNSSFPRLLLPITQIVIAFFRFLPSLLVFFVVHFVKHEHFTWASWLAVPAFVCVALFASGLSFICATAQVYFRDFANVLPYLTRIWLFLSPVLWQLETQLNRSGPKAELIAMNPLSPMLGMWGDALVEGKAGRPEWLLQGACWGIGTFLLGTVLFMWREREFSVRL</sequence>
<dbReference type="Pfam" id="PF01061">
    <property type="entry name" value="ABC2_membrane"/>
    <property type="match status" value="1"/>
</dbReference>
<evidence type="ECO:0000313" key="11">
    <source>
        <dbReference type="Proteomes" id="UP000243342"/>
    </source>
</evidence>
<keyword evidence="11" id="KW-1185">Reference proteome</keyword>
<evidence type="ECO:0000256" key="5">
    <source>
        <dbReference type="ARBA" id="ARBA00022692"/>
    </source>
</evidence>
<dbReference type="PANTHER" id="PTHR30413">
    <property type="entry name" value="INNER MEMBRANE TRANSPORT PERMEASE"/>
    <property type="match status" value="1"/>
</dbReference>
<feature type="transmembrane region" description="Helical" evidence="8">
    <location>
        <begin position="169"/>
        <end position="193"/>
    </location>
</feature>
<dbReference type="RefSeq" id="WP_071657159.1">
    <property type="nucleotide sequence ID" value="NZ_MLCF01000071.1"/>
</dbReference>
<protein>
    <recommendedName>
        <fullName evidence="9">ABC-2 type transporter transmembrane domain-containing protein</fullName>
    </recommendedName>
</protein>
<comment type="caution">
    <text evidence="10">The sequence shown here is derived from an EMBL/GenBank/DDBJ whole genome shotgun (WGS) entry which is preliminary data.</text>
</comment>
<keyword evidence="7 8" id="KW-0472">Membrane</keyword>
<evidence type="ECO:0000313" key="10">
    <source>
        <dbReference type="EMBL" id="OIV36856.1"/>
    </source>
</evidence>
<evidence type="ECO:0000256" key="7">
    <source>
        <dbReference type="ARBA" id="ARBA00023136"/>
    </source>
</evidence>
<reference evidence="10 11" key="1">
    <citation type="submission" date="2016-10" db="EMBL/GenBank/DDBJ databases">
        <title>Genome sequence of Streptomyces gilvigriseus MUSC 26.</title>
        <authorList>
            <person name="Lee L.-H."/>
            <person name="Ser H.-L."/>
        </authorList>
    </citation>
    <scope>NUCLEOTIDE SEQUENCE [LARGE SCALE GENOMIC DNA]</scope>
    <source>
        <strain evidence="10 11">MUSC 26</strain>
    </source>
</reference>
<evidence type="ECO:0000256" key="1">
    <source>
        <dbReference type="ARBA" id="ARBA00004429"/>
    </source>
</evidence>
<feature type="transmembrane region" description="Helical" evidence="8">
    <location>
        <begin position="263"/>
        <end position="284"/>
    </location>
</feature>
<keyword evidence="5 8" id="KW-0812">Transmembrane</keyword>
<dbReference type="GO" id="GO:0015920">
    <property type="term" value="P:lipopolysaccharide transport"/>
    <property type="evidence" value="ECO:0007669"/>
    <property type="project" value="TreeGrafter"/>
</dbReference>
<comment type="subcellular location">
    <subcellularLocation>
        <location evidence="1">Cell inner membrane</location>
        <topology evidence="1">Multi-pass membrane protein</topology>
    </subcellularLocation>
</comment>
<feature type="transmembrane region" description="Helical" evidence="8">
    <location>
        <begin position="59"/>
        <end position="83"/>
    </location>
</feature>
<dbReference type="PANTHER" id="PTHR30413:SF8">
    <property type="entry name" value="TRANSPORT PERMEASE PROTEIN"/>
    <property type="match status" value="1"/>
</dbReference>
<dbReference type="AlphaFoldDB" id="A0A1J7C5N6"/>